<feature type="transmembrane region" description="Helical" evidence="1">
    <location>
        <begin position="59"/>
        <end position="78"/>
    </location>
</feature>
<protein>
    <submittedName>
        <fullName evidence="2">Uncharacterized protein</fullName>
    </submittedName>
</protein>
<evidence type="ECO:0000313" key="2">
    <source>
        <dbReference type="EMBL" id="KAF9071315.1"/>
    </source>
</evidence>
<evidence type="ECO:0000256" key="1">
    <source>
        <dbReference type="SAM" id="Phobius"/>
    </source>
</evidence>
<organism evidence="2 3">
    <name type="scientific">Rhodocollybia butyracea</name>
    <dbReference type="NCBI Taxonomy" id="206335"/>
    <lineage>
        <taxon>Eukaryota</taxon>
        <taxon>Fungi</taxon>
        <taxon>Dikarya</taxon>
        <taxon>Basidiomycota</taxon>
        <taxon>Agaricomycotina</taxon>
        <taxon>Agaricomycetes</taxon>
        <taxon>Agaricomycetidae</taxon>
        <taxon>Agaricales</taxon>
        <taxon>Marasmiineae</taxon>
        <taxon>Omphalotaceae</taxon>
        <taxon>Rhodocollybia</taxon>
    </lineage>
</organism>
<dbReference type="PANTHER" id="PTHR47815">
    <property type="entry name" value="UNIVERSAL STRESS PROTEIN A FAMILY PROTEIN C25B2.10"/>
    <property type="match status" value="1"/>
</dbReference>
<gene>
    <name evidence="2" type="ORF">BDP27DRAFT_1361885</name>
</gene>
<sequence>MPELRTGRHYSEALISEHYPHLFGVPFQNLNQRREALDWSLESFVRMVMSLLFSEALKMYLIVLKMLYLSIILGYIAGKVTNTLGRLIALYKPDSAVVGTHRQRAWQVRIGKGTTGSISWSPVPIIVVRPVKKAVEKRRADPKRYVAVQECSRLDVA</sequence>
<evidence type="ECO:0000313" key="3">
    <source>
        <dbReference type="Proteomes" id="UP000772434"/>
    </source>
</evidence>
<dbReference type="EMBL" id="JADNRY010000033">
    <property type="protein sequence ID" value="KAF9071315.1"/>
    <property type="molecule type" value="Genomic_DNA"/>
</dbReference>
<reference evidence="2" key="1">
    <citation type="submission" date="2020-11" db="EMBL/GenBank/DDBJ databases">
        <authorList>
            <consortium name="DOE Joint Genome Institute"/>
            <person name="Ahrendt S."/>
            <person name="Riley R."/>
            <person name="Andreopoulos W."/>
            <person name="Labutti K."/>
            <person name="Pangilinan J."/>
            <person name="Ruiz-Duenas F.J."/>
            <person name="Barrasa J.M."/>
            <person name="Sanchez-Garcia M."/>
            <person name="Camarero S."/>
            <person name="Miyauchi S."/>
            <person name="Serrano A."/>
            <person name="Linde D."/>
            <person name="Babiker R."/>
            <person name="Drula E."/>
            <person name="Ayuso-Fernandez I."/>
            <person name="Pacheco R."/>
            <person name="Padilla G."/>
            <person name="Ferreira P."/>
            <person name="Barriuso J."/>
            <person name="Kellner H."/>
            <person name="Castanera R."/>
            <person name="Alfaro M."/>
            <person name="Ramirez L."/>
            <person name="Pisabarro A.G."/>
            <person name="Kuo A."/>
            <person name="Tritt A."/>
            <person name="Lipzen A."/>
            <person name="He G."/>
            <person name="Yan M."/>
            <person name="Ng V."/>
            <person name="Cullen D."/>
            <person name="Martin F."/>
            <person name="Rosso M.-N."/>
            <person name="Henrissat B."/>
            <person name="Hibbett D."/>
            <person name="Martinez A.T."/>
            <person name="Grigoriev I.V."/>
        </authorList>
    </citation>
    <scope>NUCLEOTIDE SEQUENCE</scope>
    <source>
        <strain evidence="2">AH 40177</strain>
    </source>
</reference>
<keyword evidence="1" id="KW-0812">Transmembrane</keyword>
<dbReference type="PANTHER" id="PTHR47815:SF1">
    <property type="entry name" value="UNIVERSAL STRESS PROTEIN A FAMILY PROTEIN C25B2.10"/>
    <property type="match status" value="1"/>
</dbReference>
<proteinExistence type="predicted"/>
<dbReference type="Proteomes" id="UP000772434">
    <property type="component" value="Unassembled WGS sequence"/>
</dbReference>
<comment type="caution">
    <text evidence="2">The sequence shown here is derived from an EMBL/GenBank/DDBJ whole genome shotgun (WGS) entry which is preliminary data.</text>
</comment>
<keyword evidence="1" id="KW-0472">Membrane</keyword>
<accession>A0A9P5PZW2</accession>
<name>A0A9P5PZW2_9AGAR</name>
<keyword evidence="1" id="KW-1133">Transmembrane helix</keyword>
<dbReference type="AlphaFoldDB" id="A0A9P5PZW2"/>
<keyword evidence="3" id="KW-1185">Reference proteome</keyword>
<dbReference type="OrthoDB" id="843225at2759"/>